<dbReference type="SUPFAM" id="SSF55031">
    <property type="entry name" value="Bacterial exopeptidase dimerisation domain"/>
    <property type="match status" value="1"/>
</dbReference>
<comment type="cofactor">
    <cofactor evidence="1">
        <name>Zn(2+)</name>
        <dbReference type="ChEBI" id="CHEBI:29105"/>
    </cofactor>
</comment>
<dbReference type="SUPFAM" id="SSF53187">
    <property type="entry name" value="Zn-dependent exopeptidases"/>
    <property type="match status" value="1"/>
</dbReference>
<dbReference type="InterPro" id="IPR011650">
    <property type="entry name" value="Peptidase_M20_dimer"/>
</dbReference>
<evidence type="ECO:0000313" key="8">
    <source>
        <dbReference type="Proteomes" id="UP000032564"/>
    </source>
</evidence>
<evidence type="ECO:0000256" key="1">
    <source>
        <dbReference type="ARBA" id="ARBA00001947"/>
    </source>
</evidence>
<keyword evidence="3" id="KW-0479">Metal-binding</keyword>
<dbReference type="CDD" id="cd08659">
    <property type="entry name" value="M20_ArgE_DapE-like"/>
    <property type="match status" value="1"/>
</dbReference>
<protein>
    <submittedName>
        <fullName evidence="7">Peptidase M20</fullName>
    </submittedName>
</protein>
<name>A0ABR5CZH6_9HYPH</name>
<dbReference type="EMBL" id="JWIT01000042">
    <property type="protein sequence ID" value="KJF70217.1"/>
    <property type="molecule type" value="Genomic_DNA"/>
</dbReference>
<evidence type="ECO:0000256" key="2">
    <source>
        <dbReference type="ARBA" id="ARBA00006247"/>
    </source>
</evidence>
<evidence type="ECO:0000256" key="4">
    <source>
        <dbReference type="ARBA" id="ARBA00022801"/>
    </source>
</evidence>
<keyword evidence="8" id="KW-1185">Reference proteome</keyword>
<comment type="similarity">
    <text evidence="2">Belongs to the peptidase M20A family.</text>
</comment>
<evidence type="ECO:0000259" key="6">
    <source>
        <dbReference type="Pfam" id="PF07687"/>
    </source>
</evidence>
<dbReference type="Gene3D" id="3.40.630.10">
    <property type="entry name" value="Zn peptidases"/>
    <property type="match status" value="2"/>
</dbReference>
<evidence type="ECO:0000256" key="5">
    <source>
        <dbReference type="ARBA" id="ARBA00022833"/>
    </source>
</evidence>
<dbReference type="RefSeq" id="WP_045024497.1">
    <property type="nucleotide sequence ID" value="NZ_CP166106.1"/>
</dbReference>
<reference evidence="7 8" key="1">
    <citation type="submission" date="2014-12" db="EMBL/GenBank/DDBJ databases">
        <authorList>
            <person name="Kuzmanovic N."/>
            <person name="Pulawska J."/>
            <person name="Obradovic A."/>
        </authorList>
    </citation>
    <scope>NUCLEOTIDE SEQUENCE [LARGE SCALE GENOMIC DNA]</scope>
    <source>
        <strain evidence="7 8">KFB 330</strain>
    </source>
</reference>
<evidence type="ECO:0000256" key="3">
    <source>
        <dbReference type="ARBA" id="ARBA00022723"/>
    </source>
</evidence>
<keyword evidence="4" id="KW-0378">Hydrolase</keyword>
<evidence type="ECO:0000313" key="7">
    <source>
        <dbReference type="EMBL" id="KJF70217.1"/>
    </source>
</evidence>
<dbReference type="InterPro" id="IPR050072">
    <property type="entry name" value="Peptidase_M20A"/>
</dbReference>
<accession>A0ABR5CZH6</accession>
<sequence length="387" mass="41116">MYIEDKSTSAISGTSLDLLSKLVRIESCDPPGRETEVAKCLETELIRAGIQVELDEFAPGRVNLLARLPGSGTNPPLVFSAHLDTVPVGTTGWTEEPFGGHVKNGRLYGRGASDMKSGVVAMTAALIEIAVAGAPLAGDLLLAFSAGESSNCLGAKRFVEQRSFAEAGAILVSEPSSLNLIIAEMGVLWLRATALGRVGHVSGNGGDNAIIKMASILPQLQSIRLPCPDHALLPDPTIRVGTIQGGTAVNVTPDRCFVDIDIRMRPGTTPSDILDLLKPLGLELEVLDFKPAVETAIDHPFTQTCLEACAARRSIAPRVSGVAYYSDATIYTSSFQTPFVIIGPGELGMSGQPDEFVEIEKFDQAITIYRAIAESYLGHAQSRLSSR</sequence>
<dbReference type="PANTHER" id="PTHR43808">
    <property type="entry name" value="ACETYLORNITHINE DEACETYLASE"/>
    <property type="match status" value="1"/>
</dbReference>
<dbReference type="InterPro" id="IPR036264">
    <property type="entry name" value="Bact_exopeptidase_dim_dom"/>
</dbReference>
<proteinExistence type="inferred from homology"/>
<dbReference type="Gene3D" id="3.30.70.360">
    <property type="match status" value="1"/>
</dbReference>
<keyword evidence="5" id="KW-0862">Zinc</keyword>
<gene>
    <name evidence="7" type="ORF">RP75_27680</name>
</gene>
<feature type="domain" description="Peptidase M20 dimerisation" evidence="6">
    <location>
        <begin position="183"/>
        <end position="277"/>
    </location>
</feature>
<dbReference type="Proteomes" id="UP000032564">
    <property type="component" value="Unassembled WGS sequence"/>
</dbReference>
<dbReference type="Pfam" id="PF07687">
    <property type="entry name" value="M20_dimer"/>
    <property type="match status" value="1"/>
</dbReference>
<dbReference type="InterPro" id="IPR002933">
    <property type="entry name" value="Peptidase_M20"/>
</dbReference>
<organism evidence="7 8">
    <name type="scientific">Agrobacterium arsenijevicii</name>
    <dbReference type="NCBI Taxonomy" id="1585697"/>
    <lineage>
        <taxon>Bacteria</taxon>
        <taxon>Pseudomonadati</taxon>
        <taxon>Pseudomonadota</taxon>
        <taxon>Alphaproteobacteria</taxon>
        <taxon>Hyphomicrobiales</taxon>
        <taxon>Rhizobiaceae</taxon>
        <taxon>Rhizobium/Agrobacterium group</taxon>
        <taxon>Agrobacterium</taxon>
    </lineage>
</organism>
<dbReference type="PANTHER" id="PTHR43808:SF8">
    <property type="entry name" value="PEPTIDASE M20 DIMERISATION DOMAIN-CONTAINING PROTEIN"/>
    <property type="match status" value="1"/>
</dbReference>
<comment type="caution">
    <text evidence="7">The sequence shown here is derived from an EMBL/GenBank/DDBJ whole genome shotgun (WGS) entry which is preliminary data.</text>
</comment>
<dbReference type="Pfam" id="PF01546">
    <property type="entry name" value="Peptidase_M20"/>
    <property type="match status" value="1"/>
</dbReference>